<keyword evidence="8" id="KW-0812">Transmembrane</keyword>
<dbReference type="SMART" id="SM00387">
    <property type="entry name" value="HATPase_c"/>
    <property type="match status" value="1"/>
</dbReference>
<evidence type="ECO:0000256" key="3">
    <source>
        <dbReference type="ARBA" id="ARBA00022553"/>
    </source>
</evidence>
<keyword evidence="5 10" id="KW-0418">Kinase</keyword>
<dbReference type="GO" id="GO:0000155">
    <property type="term" value="F:phosphorelay sensor kinase activity"/>
    <property type="evidence" value="ECO:0007669"/>
    <property type="project" value="InterPro"/>
</dbReference>
<protein>
    <recommendedName>
        <fullName evidence="2">histidine kinase</fullName>
        <ecNumber evidence="2">2.7.13.3</ecNumber>
    </recommendedName>
</protein>
<dbReference type="InterPro" id="IPR004358">
    <property type="entry name" value="Sig_transdc_His_kin-like_C"/>
</dbReference>
<evidence type="ECO:0000256" key="4">
    <source>
        <dbReference type="ARBA" id="ARBA00022679"/>
    </source>
</evidence>
<sequence>MAYAYNNMGNIYDNMGDYQAALRNYQKALEIYSSENNKIGLVRAYINISIVYNKTGRSSEAENLLNKAIIIGKETGEERLLAVAYGNIGLMFDNSGNYHKALEYYKLSLDIKEKMGDRHSIMISEINIATTYLKMGQVEPALNHVTHAITIGRELDAKRELIDAYSVQALLLEKKGDFRNAYIALTNKTTLNDSIFGKEQIKNLAEVDKKNEINQLESENQILRQQSIIDQLKLENNRFIRYYLLIGLSFAIVLIGLLIYQSGERRKNSRRLDEVNKQLLKTNKQLKRSESDLAESNRAKDKFFSIISHDLRNPLASMVSFVRIMKRDYATLEQHERDALIDEFEKIVNRTGTLLENLLMWSRSQTGRLNISPEKFIARSILDENTELNETLLRAKEIGLVIDTDKDHAEVFADKNMINTVVRNLLSNAIKFTSPGGIIEVGYKVNNNDCVYFVKDNGVGIDPDKTDTLFSLGEVYVRTGTANEKGSGLGLVLCKEFVEKNNGKIWLESKPGEGTTFYFSVPLVS</sequence>
<keyword evidence="6" id="KW-0902">Two-component regulatory system</keyword>
<dbReference type="PROSITE" id="PS50293">
    <property type="entry name" value="TPR_REGION"/>
    <property type="match status" value="1"/>
</dbReference>
<dbReference type="InterPro" id="IPR003661">
    <property type="entry name" value="HisK_dim/P_dom"/>
</dbReference>
<dbReference type="PRINTS" id="PR00344">
    <property type="entry name" value="BCTRLSENSOR"/>
</dbReference>
<keyword evidence="3" id="KW-0597">Phosphoprotein</keyword>
<dbReference type="EMBL" id="VSSQ01004402">
    <property type="protein sequence ID" value="MPM25048.1"/>
    <property type="molecule type" value="Genomic_DNA"/>
</dbReference>
<comment type="caution">
    <text evidence="10">The sequence shown here is derived from an EMBL/GenBank/DDBJ whole genome shotgun (WGS) entry which is preliminary data.</text>
</comment>
<evidence type="ECO:0000256" key="8">
    <source>
        <dbReference type="SAM" id="Phobius"/>
    </source>
</evidence>
<evidence type="ECO:0000259" key="9">
    <source>
        <dbReference type="PROSITE" id="PS50109"/>
    </source>
</evidence>
<dbReference type="PANTHER" id="PTHR43711">
    <property type="entry name" value="TWO-COMPONENT HISTIDINE KINASE"/>
    <property type="match status" value="1"/>
</dbReference>
<keyword evidence="4 10" id="KW-0808">Transferase</keyword>
<dbReference type="SMART" id="SM00388">
    <property type="entry name" value="HisKA"/>
    <property type="match status" value="1"/>
</dbReference>
<dbReference type="AlphaFoldDB" id="A0A644YAT9"/>
<feature type="transmembrane region" description="Helical" evidence="8">
    <location>
        <begin position="240"/>
        <end position="260"/>
    </location>
</feature>
<keyword evidence="7" id="KW-0175">Coiled coil</keyword>
<accession>A0A644YAT9</accession>
<dbReference type="SUPFAM" id="SSF55874">
    <property type="entry name" value="ATPase domain of HSP90 chaperone/DNA topoisomerase II/histidine kinase"/>
    <property type="match status" value="1"/>
</dbReference>
<dbReference type="CDD" id="cd00082">
    <property type="entry name" value="HisKA"/>
    <property type="match status" value="1"/>
</dbReference>
<evidence type="ECO:0000256" key="1">
    <source>
        <dbReference type="ARBA" id="ARBA00000085"/>
    </source>
</evidence>
<keyword evidence="8" id="KW-0472">Membrane</keyword>
<dbReference type="Gene3D" id="1.10.287.130">
    <property type="match status" value="1"/>
</dbReference>
<dbReference type="InterPro" id="IPR005467">
    <property type="entry name" value="His_kinase_dom"/>
</dbReference>
<dbReference type="InterPro" id="IPR036097">
    <property type="entry name" value="HisK_dim/P_sf"/>
</dbReference>
<evidence type="ECO:0000256" key="5">
    <source>
        <dbReference type="ARBA" id="ARBA00022777"/>
    </source>
</evidence>
<dbReference type="InterPro" id="IPR011990">
    <property type="entry name" value="TPR-like_helical_dom_sf"/>
</dbReference>
<dbReference type="EC" id="2.7.13.3" evidence="2"/>
<comment type="catalytic activity">
    <reaction evidence="1">
        <text>ATP + protein L-histidine = ADP + protein N-phospho-L-histidine.</text>
        <dbReference type="EC" id="2.7.13.3"/>
    </reaction>
</comment>
<dbReference type="FunFam" id="3.30.565.10:FF:000006">
    <property type="entry name" value="Sensor histidine kinase WalK"/>
    <property type="match status" value="1"/>
</dbReference>
<feature type="coiled-coil region" evidence="7">
    <location>
        <begin position="272"/>
        <end position="299"/>
    </location>
</feature>
<dbReference type="Gene3D" id="1.25.40.10">
    <property type="entry name" value="Tetratricopeptide repeat domain"/>
    <property type="match status" value="1"/>
</dbReference>
<dbReference type="SMART" id="SM00028">
    <property type="entry name" value="TPR"/>
    <property type="match status" value="5"/>
</dbReference>
<evidence type="ECO:0000256" key="7">
    <source>
        <dbReference type="SAM" id="Coils"/>
    </source>
</evidence>
<dbReference type="SUPFAM" id="SSF48452">
    <property type="entry name" value="TPR-like"/>
    <property type="match status" value="1"/>
</dbReference>
<evidence type="ECO:0000256" key="2">
    <source>
        <dbReference type="ARBA" id="ARBA00012438"/>
    </source>
</evidence>
<reference evidence="10" key="1">
    <citation type="submission" date="2019-08" db="EMBL/GenBank/DDBJ databases">
        <authorList>
            <person name="Kucharzyk K."/>
            <person name="Murdoch R.W."/>
            <person name="Higgins S."/>
            <person name="Loffler F."/>
        </authorList>
    </citation>
    <scope>NUCLEOTIDE SEQUENCE</scope>
</reference>
<dbReference type="PANTHER" id="PTHR43711:SF26">
    <property type="entry name" value="SENSOR HISTIDINE KINASE RCSC"/>
    <property type="match status" value="1"/>
</dbReference>
<dbReference type="InterPro" id="IPR019734">
    <property type="entry name" value="TPR_rpt"/>
</dbReference>
<keyword evidence="8" id="KW-1133">Transmembrane helix</keyword>
<dbReference type="Gene3D" id="3.30.565.10">
    <property type="entry name" value="Histidine kinase-like ATPase, C-terminal domain"/>
    <property type="match status" value="1"/>
</dbReference>
<gene>
    <name evidence="10" type="primary">sasA_192</name>
    <name evidence="10" type="ORF">SDC9_71537</name>
</gene>
<dbReference type="InterPro" id="IPR050736">
    <property type="entry name" value="Sensor_HK_Regulatory"/>
</dbReference>
<feature type="domain" description="Histidine kinase" evidence="9">
    <location>
        <begin position="306"/>
        <end position="525"/>
    </location>
</feature>
<dbReference type="SUPFAM" id="SSF47384">
    <property type="entry name" value="Homodimeric domain of signal transducing histidine kinase"/>
    <property type="match status" value="1"/>
</dbReference>
<dbReference type="InterPro" id="IPR003594">
    <property type="entry name" value="HATPase_dom"/>
</dbReference>
<dbReference type="InterPro" id="IPR006597">
    <property type="entry name" value="Sel1-like"/>
</dbReference>
<evidence type="ECO:0000256" key="6">
    <source>
        <dbReference type="ARBA" id="ARBA00023012"/>
    </source>
</evidence>
<dbReference type="Pfam" id="PF00512">
    <property type="entry name" value="HisKA"/>
    <property type="match status" value="1"/>
</dbReference>
<dbReference type="SMART" id="SM00671">
    <property type="entry name" value="SEL1"/>
    <property type="match status" value="2"/>
</dbReference>
<dbReference type="Pfam" id="PF02518">
    <property type="entry name" value="HATPase_c"/>
    <property type="match status" value="1"/>
</dbReference>
<dbReference type="Pfam" id="PF13424">
    <property type="entry name" value="TPR_12"/>
    <property type="match status" value="2"/>
</dbReference>
<organism evidence="10">
    <name type="scientific">bioreactor metagenome</name>
    <dbReference type="NCBI Taxonomy" id="1076179"/>
    <lineage>
        <taxon>unclassified sequences</taxon>
        <taxon>metagenomes</taxon>
        <taxon>ecological metagenomes</taxon>
    </lineage>
</organism>
<dbReference type="InterPro" id="IPR036890">
    <property type="entry name" value="HATPase_C_sf"/>
</dbReference>
<name>A0A644YAT9_9ZZZZ</name>
<dbReference type="PROSITE" id="PS50005">
    <property type="entry name" value="TPR"/>
    <property type="match status" value="2"/>
</dbReference>
<dbReference type="PROSITE" id="PS50109">
    <property type="entry name" value="HIS_KIN"/>
    <property type="match status" value="1"/>
</dbReference>
<evidence type="ECO:0000313" key="10">
    <source>
        <dbReference type="EMBL" id="MPM25048.1"/>
    </source>
</evidence>
<proteinExistence type="predicted"/>